<dbReference type="GO" id="GO:0016747">
    <property type="term" value="F:acyltransferase activity, transferring groups other than amino-acyl groups"/>
    <property type="evidence" value="ECO:0007669"/>
    <property type="project" value="InterPro"/>
</dbReference>
<sequence>MLMQRGESLKASLIEEVFSSSNWYNRLREYFPEREMKSRKHFEILFQEQAMYKLMEGPDYVVVYFEQQDYIFIDYIIVSGTSRGKGVGSIVLNELKSKGKAIILEVEPVSEEDPDSEKRVRFYEERHNFKKMNIGYERIHNITSELNKMDIFCWSQAPVSDSWVLERMQEIYLEVHAYKVEEIYGRNPQPVSEVLWLKESREKIAQ</sequence>
<gene>
    <name evidence="2" type="ORF">D8M03_12155</name>
</gene>
<feature type="domain" description="N-acetyltransferase" evidence="1">
    <location>
        <begin position="61"/>
        <end position="129"/>
    </location>
</feature>
<dbReference type="AlphaFoldDB" id="A0A494YYQ2"/>
<dbReference type="InterPro" id="IPR016181">
    <property type="entry name" value="Acyl_CoA_acyltransferase"/>
</dbReference>
<dbReference type="Proteomes" id="UP000272238">
    <property type="component" value="Unassembled WGS sequence"/>
</dbReference>
<dbReference type="Gene3D" id="3.40.630.30">
    <property type="match status" value="1"/>
</dbReference>
<dbReference type="InterPro" id="IPR000182">
    <property type="entry name" value="GNAT_dom"/>
</dbReference>
<comment type="caution">
    <text evidence="2">The sequence shown here is derived from an EMBL/GenBank/DDBJ whole genome shotgun (WGS) entry which is preliminary data.</text>
</comment>
<keyword evidence="2" id="KW-0808">Transferase</keyword>
<dbReference type="OrthoDB" id="2425381at2"/>
<organism evidence="2 3">
    <name type="scientific">Ureibacillus endophyticus</name>
    <dbReference type="NCBI Taxonomy" id="1978490"/>
    <lineage>
        <taxon>Bacteria</taxon>
        <taxon>Bacillati</taxon>
        <taxon>Bacillota</taxon>
        <taxon>Bacilli</taxon>
        <taxon>Bacillales</taxon>
        <taxon>Caryophanaceae</taxon>
        <taxon>Ureibacillus</taxon>
    </lineage>
</organism>
<reference evidence="2 3" key="1">
    <citation type="journal article" date="2016" name="Antonie Van Leeuwenhoek">
        <title>Lysinibacillus endophyticus sp. nov., an indole-3-acetic acid producing endophytic bacterium isolated from corn root (Zea mays cv. Xinken-5).</title>
        <authorList>
            <person name="Yu J."/>
            <person name="Guan X."/>
            <person name="Liu C."/>
            <person name="Xiang W."/>
            <person name="Yu Z."/>
            <person name="Liu X."/>
            <person name="Wang G."/>
        </authorList>
    </citation>
    <scope>NUCLEOTIDE SEQUENCE [LARGE SCALE GENOMIC DNA]</scope>
    <source>
        <strain evidence="2 3">DSM 100506</strain>
    </source>
</reference>
<dbReference type="SUPFAM" id="SSF55729">
    <property type="entry name" value="Acyl-CoA N-acyltransferases (Nat)"/>
    <property type="match status" value="1"/>
</dbReference>
<evidence type="ECO:0000313" key="3">
    <source>
        <dbReference type="Proteomes" id="UP000272238"/>
    </source>
</evidence>
<dbReference type="EMBL" id="RBZN01000031">
    <property type="protein sequence ID" value="RKQ15325.1"/>
    <property type="molecule type" value="Genomic_DNA"/>
</dbReference>
<accession>A0A494YYQ2</accession>
<evidence type="ECO:0000259" key="1">
    <source>
        <dbReference type="Pfam" id="PF00583"/>
    </source>
</evidence>
<protein>
    <submittedName>
        <fullName evidence="2">GNAT family N-acetyltransferase</fullName>
    </submittedName>
</protein>
<dbReference type="Pfam" id="PF00583">
    <property type="entry name" value="Acetyltransf_1"/>
    <property type="match status" value="1"/>
</dbReference>
<name>A0A494YYQ2_9BACL</name>
<keyword evidence="3" id="KW-1185">Reference proteome</keyword>
<proteinExistence type="predicted"/>
<evidence type="ECO:0000313" key="2">
    <source>
        <dbReference type="EMBL" id="RKQ15325.1"/>
    </source>
</evidence>